<keyword evidence="11" id="KW-1185">Reference proteome</keyword>
<dbReference type="SUPFAM" id="SSF49464">
    <property type="entry name" value="Carboxypeptidase regulatory domain-like"/>
    <property type="match status" value="1"/>
</dbReference>
<dbReference type="GO" id="GO:0009279">
    <property type="term" value="C:cell outer membrane"/>
    <property type="evidence" value="ECO:0007669"/>
    <property type="project" value="UniProtKB-SubCell"/>
</dbReference>
<dbReference type="Pfam" id="PF13715">
    <property type="entry name" value="CarbopepD_reg_2"/>
    <property type="match status" value="1"/>
</dbReference>
<dbReference type="InterPro" id="IPR037066">
    <property type="entry name" value="Plug_dom_sf"/>
</dbReference>
<feature type="domain" description="TonB-dependent receptor plug" evidence="9">
    <location>
        <begin position="248"/>
        <end position="355"/>
    </location>
</feature>
<dbReference type="EMBL" id="PDUD01000011">
    <property type="protein sequence ID" value="PHN07064.1"/>
    <property type="molecule type" value="Genomic_DNA"/>
</dbReference>
<evidence type="ECO:0000256" key="7">
    <source>
        <dbReference type="PROSITE-ProRule" id="PRU01360"/>
    </source>
</evidence>
<dbReference type="InterPro" id="IPR012910">
    <property type="entry name" value="Plug_dom"/>
</dbReference>
<evidence type="ECO:0000256" key="6">
    <source>
        <dbReference type="ARBA" id="ARBA00023237"/>
    </source>
</evidence>
<evidence type="ECO:0000313" key="10">
    <source>
        <dbReference type="EMBL" id="PHN07064.1"/>
    </source>
</evidence>
<keyword evidence="6 7" id="KW-0998">Cell outer membrane</keyword>
<dbReference type="Proteomes" id="UP000223913">
    <property type="component" value="Unassembled WGS sequence"/>
</dbReference>
<dbReference type="InterPro" id="IPR023997">
    <property type="entry name" value="TonB-dep_OMP_SusC/RagA_CS"/>
</dbReference>
<evidence type="ECO:0000313" key="11">
    <source>
        <dbReference type="Proteomes" id="UP000223913"/>
    </source>
</evidence>
<comment type="caution">
    <text evidence="10">The sequence shown here is derived from an EMBL/GenBank/DDBJ whole genome shotgun (WGS) entry which is preliminary data.</text>
</comment>
<keyword evidence="5 7" id="KW-0472">Membrane</keyword>
<reference evidence="10 11" key="1">
    <citation type="submission" date="2017-10" db="EMBL/GenBank/DDBJ databases">
        <title>The draft genome sequence of Lewinella nigricans NBRC 102662.</title>
        <authorList>
            <person name="Wang K."/>
        </authorList>
    </citation>
    <scope>NUCLEOTIDE SEQUENCE [LARGE SCALE GENOMIC DNA]</scope>
    <source>
        <strain evidence="10 11">NBRC 102662</strain>
    </source>
</reference>
<dbReference type="FunFam" id="2.170.130.10:FF:000008">
    <property type="entry name" value="SusC/RagA family TonB-linked outer membrane protein"/>
    <property type="match status" value="1"/>
</dbReference>
<organism evidence="10 11">
    <name type="scientific">Flavilitoribacter nigricans (strain ATCC 23147 / DSM 23189 / NBRC 102662 / NCIMB 1420 / SS-2)</name>
    <name type="common">Lewinella nigricans</name>
    <dbReference type="NCBI Taxonomy" id="1122177"/>
    <lineage>
        <taxon>Bacteria</taxon>
        <taxon>Pseudomonadati</taxon>
        <taxon>Bacteroidota</taxon>
        <taxon>Saprospiria</taxon>
        <taxon>Saprospirales</taxon>
        <taxon>Lewinellaceae</taxon>
        <taxon>Flavilitoribacter</taxon>
    </lineage>
</organism>
<dbReference type="RefSeq" id="WP_099149400.1">
    <property type="nucleotide sequence ID" value="NZ_PDUD01000011.1"/>
</dbReference>
<proteinExistence type="inferred from homology"/>
<keyword evidence="2 7" id="KW-0813">Transport</keyword>
<dbReference type="FunFam" id="2.60.40.1120:FF:000003">
    <property type="entry name" value="Outer membrane protein Omp121"/>
    <property type="match status" value="1"/>
</dbReference>
<comment type="subcellular location">
    <subcellularLocation>
        <location evidence="1 7">Cell outer membrane</location>
        <topology evidence="1 7">Multi-pass membrane protein</topology>
    </subcellularLocation>
</comment>
<dbReference type="InterPro" id="IPR008969">
    <property type="entry name" value="CarboxyPept-like_regulatory"/>
</dbReference>
<dbReference type="NCBIfam" id="TIGR04057">
    <property type="entry name" value="SusC_RagA_signa"/>
    <property type="match status" value="1"/>
</dbReference>
<dbReference type="Gene3D" id="2.40.170.20">
    <property type="entry name" value="TonB-dependent receptor, beta-barrel domain"/>
    <property type="match status" value="1"/>
</dbReference>
<evidence type="ECO:0000256" key="2">
    <source>
        <dbReference type="ARBA" id="ARBA00022448"/>
    </source>
</evidence>
<dbReference type="Gene3D" id="2.60.40.1120">
    <property type="entry name" value="Carboxypeptidase-like, regulatory domain"/>
    <property type="match status" value="1"/>
</dbReference>
<dbReference type="PROSITE" id="PS52016">
    <property type="entry name" value="TONB_DEPENDENT_REC_3"/>
    <property type="match status" value="1"/>
</dbReference>
<keyword evidence="8" id="KW-0732">Signal</keyword>
<protein>
    <submittedName>
        <fullName evidence="10">SusC/RagA family TonB-linked outer membrane protein</fullName>
    </submittedName>
</protein>
<dbReference type="InterPro" id="IPR036942">
    <property type="entry name" value="Beta-barrel_TonB_sf"/>
</dbReference>
<sequence length="1157" mass="126812">MKFCQLSARPWALLLLCFALGQPLFAGGAEYELQPRLLVEVLEEMSEHYQVFFSYDTELVKNIEVEFHFKTGESLNTAIDRLLGKVGLMYKSIGNKYYVIHPETKKGKKGARKLERKIQQIRKLENRENLSLQSRKQDKFDQLRSVAESAIRMKALYPVSGTVTSDEGEPLIGVNIQVKGTARGTITDLDGKYTIELSGSEDVLVFSYTGYQRQEVVVANRTTIDVTMAPDNTLLDEVVVVGYGSQKKSTLVGSVAQVTAEEINERPVTQLRQALTGQMPGVTVIQRSGQPGNQGGSIQVRGLNSVQSDNSPLILVDGIPTPNFNDIDPNAIESISVLKDASTAAIYGSRAANGVILITTKTAKADDIQVSYSGYYGFQTATGYPQYVDSWEYADLLNEANTNDGLSPAYTQEEVELFRNGSDPDNYPNSKFADEVLKDRSNQTGHNITVANRSGKSSYLLSLGYMYQDGIIANNNYDRYNARLNVVSDISDRLKLTTRLSGKVINDDQPSGPATLGNAGNMLGIIGQAVRYPAIYPIRLSNGDWGGGFEQSGTPVSFLASESFYQGNSTDLGANFQLDWTVVPHLKFSLIGGYTYLDGRNERFSATQSITPTNILGPASLNVTNYNEKYQTLQQLLEYNKIFGDHELTALVGHTFENSYYEAVSASRIGFPDNNITQLNAGSADGQANSGTAREWAIDSYLGRLRYSFKNKYLLEGVVRYDGSSRFPAANKYALFPSFAAGWRISEEPFLRDATWLNEFKLKASWGQVGAQALSGAAGYYPYQDLIYTGYNYPFGNNIQTGVAATTLNDPNLSWETTEIFDLGFEASLFNNAVTVNATYFNKETFNLLLSPGSSISSVLGFGVGPQNTGTSSNKGLELVVGYRKGGENFRFGITTNVTFLQNEMLDLGVANIQQPNGLIGDGNRFIGYPINIYYGLVADGLFVDEADIEASVDQSAVNPRPVPGDIRYADISGPDGVPDGKVDLTYDRTILGSTIPELSYGINLSVGYRGLNLSALLQGVGGASGRLDNAAGLAFVNQGGIQRWQADERWSPANPNPNAEYPRLEIIPNGGTPNSQLSSFWVLDASYLKLRNVRLSYELPKTVVESLGLGRVQLMLSGENLLAFHGYREGWDPEINASLNYYPILANYTFGVNVNF</sequence>
<evidence type="ECO:0000259" key="9">
    <source>
        <dbReference type="Pfam" id="PF07715"/>
    </source>
</evidence>
<dbReference type="NCBIfam" id="TIGR04056">
    <property type="entry name" value="OMP_RagA_SusC"/>
    <property type="match status" value="1"/>
</dbReference>
<dbReference type="SUPFAM" id="SSF56935">
    <property type="entry name" value="Porins"/>
    <property type="match status" value="1"/>
</dbReference>
<feature type="chain" id="PRO_5012587397" evidence="8">
    <location>
        <begin position="29"/>
        <end position="1157"/>
    </location>
</feature>
<keyword evidence="4 7" id="KW-0812">Transmembrane</keyword>
<evidence type="ECO:0000256" key="4">
    <source>
        <dbReference type="ARBA" id="ARBA00022692"/>
    </source>
</evidence>
<dbReference type="OrthoDB" id="9768177at2"/>
<evidence type="ECO:0000256" key="5">
    <source>
        <dbReference type="ARBA" id="ARBA00023136"/>
    </source>
</evidence>
<dbReference type="InterPro" id="IPR039426">
    <property type="entry name" value="TonB-dep_rcpt-like"/>
</dbReference>
<evidence type="ECO:0000256" key="8">
    <source>
        <dbReference type="SAM" id="SignalP"/>
    </source>
</evidence>
<accession>A0A2D0NEW9</accession>
<name>A0A2D0NEW9_FLAN2</name>
<evidence type="ECO:0000256" key="3">
    <source>
        <dbReference type="ARBA" id="ARBA00022452"/>
    </source>
</evidence>
<dbReference type="AlphaFoldDB" id="A0A2D0NEW9"/>
<feature type="signal peptide" evidence="8">
    <location>
        <begin position="1"/>
        <end position="28"/>
    </location>
</feature>
<dbReference type="Pfam" id="PF07715">
    <property type="entry name" value="Plug"/>
    <property type="match status" value="1"/>
</dbReference>
<dbReference type="Gene3D" id="2.170.130.10">
    <property type="entry name" value="TonB-dependent receptor, plug domain"/>
    <property type="match status" value="1"/>
</dbReference>
<evidence type="ECO:0000256" key="1">
    <source>
        <dbReference type="ARBA" id="ARBA00004571"/>
    </source>
</evidence>
<gene>
    <name evidence="10" type="ORF">CRP01_07480</name>
</gene>
<comment type="similarity">
    <text evidence="7">Belongs to the TonB-dependent receptor family.</text>
</comment>
<dbReference type="InterPro" id="IPR023996">
    <property type="entry name" value="TonB-dep_OMP_SusC/RagA"/>
</dbReference>
<keyword evidence="3 7" id="KW-1134">Transmembrane beta strand</keyword>